<comment type="caution">
    <text evidence="1">The sequence shown here is derived from an EMBL/GenBank/DDBJ whole genome shotgun (WGS) entry which is preliminary data.</text>
</comment>
<sequence>MKNTKIEEKTLLHSALEVLLKNLGPRKTTQLWQILTTSKIDYLKIRPKLFSGKSLGTIYKEAKKFNRGKF</sequence>
<accession>A0A2M7R8J0</accession>
<evidence type="ECO:0000313" key="1">
    <source>
        <dbReference type="EMBL" id="PIY90707.1"/>
    </source>
</evidence>
<name>A0A2M7R8J0_9BACT</name>
<reference evidence="2" key="1">
    <citation type="submission" date="2017-09" db="EMBL/GenBank/DDBJ databases">
        <title>Depth-based differentiation of microbial function through sediment-hosted aquifers and enrichment of novel symbionts in the deep terrestrial subsurface.</title>
        <authorList>
            <person name="Probst A.J."/>
            <person name="Ladd B."/>
            <person name="Jarett J.K."/>
            <person name="Geller-Mcgrath D.E."/>
            <person name="Sieber C.M.K."/>
            <person name="Emerson J.B."/>
            <person name="Anantharaman K."/>
            <person name="Thomas B.C."/>
            <person name="Malmstrom R."/>
            <person name="Stieglmeier M."/>
            <person name="Klingl A."/>
            <person name="Woyke T."/>
            <person name="Ryan C.M."/>
            <person name="Banfield J.F."/>
        </authorList>
    </citation>
    <scope>NUCLEOTIDE SEQUENCE [LARGE SCALE GENOMIC DNA]</scope>
</reference>
<dbReference type="Proteomes" id="UP000230055">
    <property type="component" value="Unassembled WGS sequence"/>
</dbReference>
<organism evidence="1 2">
    <name type="scientific">Candidatus Nealsonbacteria bacterium CG_4_10_14_0_8_um_filter_35_10</name>
    <dbReference type="NCBI Taxonomy" id="1974683"/>
    <lineage>
        <taxon>Bacteria</taxon>
        <taxon>Candidatus Nealsoniibacteriota</taxon>
    </lineage>
</organism>
<dbReference type="EMBL" id="PFLX01000053">
    <property type="protein sequence ID" value="PIY90707.1"/>
    <property type="molecule type" value="Genomic_DNA"/>
</dbReference>
<dbReference type="AlphaFoldDB" id="A0A2M7R8J0"/>
<evidence type="ECO:0000313" key="2">
    <source>
        <dbReference type="Proteomes" id="UP000230055"/>
    </source>
</evidence>
<protein>
    <submittedName>
        <fullName evidence="1">Uncharacterized protein</fullName>
    </submittedName>
</protein>
<gene>
    <name evidence="1" type="ORF">COY72_02105</name>
</gene>
<proteinExistence type="predicted"/>